<gene>
    <name evidence="1" type="ORF">LCER1_G007284</name>
</gene>
<dbReference type="AlphaFoldDB" id="A0A7D8YLG4"/>
<evidence type="ECO:0000313" key="1">
    <source>
        <dbReference type="EMBL" id="TVY51637.1"/>
    </source>
</evidence>
<proteinExistence type="predicted"/>
<name>A0A7D8YLG4_9HELO</name>
<evidence type="ECO:0000313" key="2">
    <source>
        <dbReference type="Proteomes" id="UP000481288"/>
    </source>
</evidence>
<sequence length="211" mass="23390">MATESKSNPASPDVALLALDVKMQIRILHAKVTFLRETGGMTEEIERMMTECIAPYTKDSPLLITRPPAPAPSLRSSILKAETVQADSEYIGPDWKHVLIKPGDIIIVYAYINKVTAVGFNTRTNLGGKFPIATSKKVEPQPYVEPEILISIKSGGVEGPSSLSYERGQYIRVCRWVEGCEAYGFNQSTFSMGRVYIVDTGFTKVEWHTET</sequence>
<dbReference type="InterPro" id="IPR036028">
    <property type="entry name" value="SH3-like_dom_sf"/>
</dbReference>
<keyword evidence="2" id="KW-1185">Reference proteome</keyword>
<organism evidence="1 2">
    <name type="scientific">Lachnellula cervina</name>
    <dbReference type="NCBI Taxonomy" id="1316786"/>
    <lineage>
        <taxon>Eukaryota</taxon>
        <taxon>Fungi</taxon>
        <taxon>Dikarya</taxon>
        <taxon>Ascomycota</taxon>
        <taxon>Pezizomycotina</taxon>
        <taxon>Leotiomycetes</taxon>
        <taxon>Helotiales</taxon>
        <taxon>Lachnaceae</taxon>
        <taxon>Lachnellula</taxon>
    </lineage>
</organism>
<dbReference type="OrthoDB" id="3550879at2759"/>
<dbReference type="Proteomes" id="UP000481288">
    <property type="component" value="Unassembled WGS sequence"/>
</dbReference>
<dbReference type="EMBL" id="QGMG01000769">
    <property type="protein sequence ID" value="TVY51637.1"/>
    <property type="molecule type" value="Genomic_DNA"/>
</dbReference>
<accession>A0A7D8YLG4</accession>
<comment type="caution">
    <text evidence="1">The sequence shown here is derived from an EMBL/GenBank/DDBJ whole genome shotgun (WGS) entry which is preliminary data.</text>
</comment>
<reference evidence="1 2" key="1">
    <citation type="submission" date="2018-05" db="EMBL/GenBank/DDBJ databases">
        <title>Whole genome sequencing for identification of molecular markers to develop diagnostic detection tools for the regulated plant pathogen Lachnellula willkommii.</title>
        <authorList>
            <person name="Giroux E."/>
            <person name="Bilodeau G."/>
        </authorList>
    </citation>
    <scope>NUCLEOTIDE SEQUENCE [LARGE SCALE GENOMIC DNA]</scope>
    <source>
        <strain evidence="1 2">CBS 625.97</strain>
    </source>
</reference>
<dbReference type="SUPFAM" id="SSF50044">
    <property type="entry name" value="SH3-domain"/>
    <property type="match status" value="1"/>
</dbReference>
<protein>
    <submittedName>
        <fullName evidence="1">Uncharacterized protein</fullName>
    </submittedName>
</protein>